<dbReference type="Gene3D" id="3.40.50.150">
    <property type="entry name" value="Vaccinia Virus protein VP39"/>
    <property type="match status" value="1"/>
</dbReference>
<dbReference type="InterPro" id="IPR030390">
    <property type="entry name" value="MeTrfase_TrmA_AS"/>
</dbReference>
<dbReference type="InterPro" id="IPR010280">
    <property type="entry name" value="U5_MeTrfase_fam"/>
</dbReference>
<dbReference type="GO" id="GO:0070475">
    <property type="term" value="P:rRNA base methylation"/>
    <property type="evidence" value="ECO:0007669"/>
    <property type="project" value="TreeGrafter"/>
</dbReference>
<dbReference type="AlphaFoldDB" id="A0A0R1TJJ4"/>
<dbReference type="PANTHER" id="PTHR11061">
    <property type="entry name" value="RNA M5U METHYLTRANSFERASE"/>
    <property type="match status" value="1"/>
</dbReference>
<dbReference type="NCBIfam" id="TIGR00479">
    <property type="entry name" value="rumA"/>
    <property type="match status" value="1"/>
</dbReference>
<evidence type="ECO:0000313" key="6">
    <source>
        <dbReference type="EMBL" id="KRL80164.1"/>
    </source>
</evidence>
<dbReference type="Proteomes" id="UP000051048">
    <property type="component" value="Unassembled WGS sequence"/>
</dbReference>
<dbReference type="PANTHER" id="PTHR11061:SF45">
    <property type="match status" value="1"/>
</dbReference>
<dbReference type="Pfam" id="PF05958">
    <property type="entry name" value="tRNA_U5-meth_tr"/>
    <property type="match status" value="1"/>
</dbReference>
<reference evidence="6 7" key="1">
    <citation type="journal article" date="2015" name="Genome Announc.">
        <title>Expanding the biotechnology potential of lactobacilli through comparative genomics of 213 strains and associated genera.</title>
        <authorList>
            <person name="Sun Z."/>
            <person name="Harris H.M."/>
            <person name="McCann A."/>
            <person name="Guo C."/>
            <person name="Argimon S."/>
            <person name="Zhang W."/>
            <person name="Yang X."/>
            <person name="Jeffery I.B."/>
            <person name="Cooney J.C."/>
            <person name="Kagawa T.F."/>
            <person name="Liu W."/>
            <person name="Song Y."/>
            <person name="Salvetti E."/>
            <person name="Wrobel A."/>
            <person name="Rasinkangas P."/>
            <person name="Parkhill J."/>
            <person name="Rea M.C."/>
            <person name="O'Sullivan O."/>
            <person name="Ritari J."/>
            <person name="Douillard F.P."/>
            <person name="Paul Ross R."/>
            <person name="Yang R."/>
            <person name="Briner A.E."/>
            <person name="Felis G.E."/>
            <person name="de Vos W.M."/>
            <person name="Barrangou R."/>
            <person name="Klaenhammer T.R."/>
            <person name="Caufield P.W."/>
            <person name="Cui Y."/>
            <person name="Zhang H."/>
            <person name="O'Toole P.W."/>
        </authorList>
    </citation>
    <scope>NUCLEOTIDE SEQUENCE [LARGE SCALE GENOMIC DNA]</scope>
    <source>
        <strain evidence="6 7">DSM 15833</strain>
    </source>
</reference>
<dbReference type="GO" id="GO:0070041">
    <property type="term" value="F:rRNA (uridine-C5-)-methyltransferase activity"/>
    <property type="evidence" value="ECO:0007669"/>
    <property type="project" value="TreeGrafter"/>
</dbReference>
<evidence type="ECO:0000256" key="3">
    <source>
        <dbReference type="ARBA" id="ARBA00022691"/>
    </source>
</evidence>
<dbReference type="InterPro" id="IPR029063">
    <property type="entry name" value="SAM-dependent_MTases_sf"/>
</dbReference>
<dbReference type="CDD" id="cd02440">
    <property type="entry name" value="AdoMet_MTases"/>
    <property type="match status" value="1"/>
</dbReference>
<sequence length="358" mass="40665">MILQALEKFKPRGYQNYDLRPTLGMENPYAYRNKAQFQVRRAKDGHLMAGLYRSNSHFLVDLPTFSTQKPLTMKIMRTVLKLLEKWQISAYNEKTNRGDVKTIVVRESQAKKEAQVVLITRSQRVNNLSAFVGDLQVALPEVVSIMQNINPEKTSLIWGAETLRLAGSEYLEETLGDVHFRLSARAFFQLNPSQTEVLYDQVKLALDLQADESLVDAYCGVGTIGLYVSKEAKEVRGMDITPEAIVDARYNAQISGRTNVTYEVGPAEEWLPKWSREGFHPDALVVDPPRLGLDDKLIATILANPPKKFVYVSCNPSTLARDLVKLSQVYEVEYIQSVDMFPQTARCEAVVKFRRRKK</sequence>
<name>A0A0R1TJJ4_9LACO</name>
<gene>
    <name evidence="6" type="ORF">FC36_GL000098</name>
</gene>
<feature type="active site" evidence="5">
    <location>
        <position position="314"/>
    </location>
</feature>
<proteinExistence type="inferred from homology"/>
<comment type="caution">
    <text evidence="6">The sequence shown here is derived from an EMBL/GenBank/DDBJ whole genome shotgun (WGS) entry which is preliminary data.</text>
</comment>
<comment type="similarity">
    <text evidence="4">Belongs to the class I-like SAM-binding methyltransferase superfamily. RNA M5U methyltransferase family.</text>
</comment>
<evidence type="ECO:0000256" key="5">
    <source>
        <dbReference type="PROSITE-ProRule" id="PRU10015"/>
    </source>
</evidence>
<feature type="binding site" evidence="4">
    <location>
        <position position="287"/>
    </location>
    <ligand>
        <name>S-adenosyl-L-methionine</name>
        <dbReference type="ChEBI" id="CHEBI:59789"/>
    </ligand>
</feature>
<feature type="binding site" evidence="4">
    <location>
        <position position="218"/>
    </location>
    <ligand>
        <name>S-adenosyl-L-methionine</name>
        <dbReference type="ChEBI" id="CHEBI:59789"/>
    </ligand>
</feature>
<feature type="active site" description="Nucleophile" evidence="4">
    <location>
        <position position="314"/>
    </location>
</feature>
<dbReference type="FunFam" id="3.40.50.150:FF:000009">
    <property type="entry name" value="23S rRNA (Uracil(1939)-C(5))-methyltransferase RlmD"/>
    <property type="match status" value="1"/>
</dbReference>
<feature type="binding site" evidence="4">
    <location>
        <position position="239"/>
    </location>
    <ligand>
        <name>S-adenosyl-L-methionine</name>
        <dbReference type="ChEBI" id="CHEBI:59789"/>
    </ligand>
</feature>
<accession>A0A0R1TJJ4</accession>
<keyword evidence="2 4" id="KW-0808">Transferase</keyword>
<dbReference type="STRING" id="1423740.FC36_GL000098"/>
<evidence type="ECO:0000313" key="7">
    <source>
        <dbReference type="Proteomes" id="UP000051048"/>
    </source>
</evidence>
<keyword evidence="1 4" id="KW-0489">Methyltransferase</keyword>
<protein>
    <submittedName>
        <fullName evidence="6">Trna (Uracil-5-)-methyltransferase</fullName>
    </submittedName>
</protein>
<dbReference type="PROSITE" id="PS01230">
    <property type="entry name" value="TRMA_1"/>
    <property type="match status" value="1"/>
</dbReference>
<keyword evidence="3 4" id="KW-0949">S-adenosyl-L-methionine</keyword>
<evidence type="ECO:0000256" key="4">
    <source>
        <dbReference type="PROSITE-ProRule" id="PRU01024"/>
    </source>
</evidence>
<evidence type="ECO:0000256" key="2">
    <source>
        <dbReference type="ARBA" id="ARBA00022679"/>
    </source>
</evidence>
<evidence type="ECO:0000256" key="1">
    <source>
        <dbReference type="ARBA" id="ARBA00022603"/>
    </source>
</evidence>
<dbReference type="PROSITE" id="PS51687">
    <property type="entry name" value="SAM_MT_RNA_M5U"/>
    <property type="match status" value="1"/>
</dbReference>
<feature type="binding site" evidence="4">
    <location>
        <position position="189"/>
    </location>
    <ligand>
        <name>S-adenosyl-L-methionine</name>
        <dbReference type="ChEBI" id="CHEBI:59789"/>
    </ligand>
</feature>
<organism evidence="6 7">
    <name type="scientific">Ligilactobacillus equi DSM 15833 = JCM 10991</name>
    <dbReference type="NCBI Taxonomy" id="1423740"/>
    <lineage>
        <taxon>Bacteria</taxon>
        <taxon>Bacillati</taxon>
        <taxon>Bacillota</taxon>
        <taxon>Bacilli</taxon>
        <taxon>Lactobacillales</taxon>
        <taxon>Lactobacillaceae</taxon>
        <taxon>Ligilactobacillus</taxon>
    </lineage>
</organism>
<dbReference type="SUPFAM" id="SSF53335">
    <property type="entry name" value="S-adenosyl-L-methionine-dependent methyltransferases"/>
    <property type="match status" value="1"/>
</dbReference>
<dbReference type="Gene3D" id="2.40.50.1070">
    <property type="match status" value="1"/>
</dbReference>
<dbReference type="EMBL" id="AZFH01000068">
    <property type="protein sequence ID" value="KRL80164.1"/>
    <property type="molecule type" value="Genomic_DNA"/>
</dbReference>
<dbReference type="FunFam" id="2.40.50.1070:FF:000003">
    <property type="entry name" value="23S rRNA (Uracil-5-)-methyltransferase RumA"/>
    <property type="match status" value="1"/>
</dbReference>
<dbReference type="PATRIC" id="fig|1423740.3.peg.103"/>